<sequence>MVDKEHTKFSRFSKEYINGVELFLDFAYTSGRAQGNEILCPCSKCRNRCWARRDVVYDHLIAIGFLKGYNIWVNHGEEISLLPIVNYDKNDDDMEDDINDLLHDTFRNVIEENGGNDGPNEEAKKLYNLINEAKQELYPGCQSFSTLSFIF</sequence>
<feature type="domain" description="Transposase-associated" evidence="1">
    <location>
        <begin position="9"/>
        <end position="77"/>
    </location>
</feature>
<dbReference type="OrthoDB" id="1395387at2759"/>
<gene>
    <name evidence="2" type="ORF">PHAVU_001G065200g</name>
</gene>
<proteinExistence type="predicted"/>
<dbReference type="eggNOG" id="ENOG502SRHC">
    <property type="taxonomic scope" value="Eukaryota"/>
</dbReference>
<dbReference type="Pfam" id="PF13963">
    <property type="entry name" value="Transpos_assoc"/>
    <property type="match status" value="1"/>
</dbReference>
<accession>V7CVH7</accession>
<dbReference type="InterPro" id="IPR029480">
    <property type="entry name" value="Transpos_assoc"/>
</dbReference>
<organism evidence="2 3">
    <name type="scientific">Phaseolus vulgaris</name>
    <name type="common">Kidney bean</name>
    <name type="synonym">French bean</name>
    <dbReference type="NCBI Taxonomy" id="3885"/>
    <lineage>
        <taxon>Eukaryota</taxon>
        <taxon>Viridiplantae</taxon>
        <taxon>Streptophyta</taxon>
        <taxon>Embryophyta</taxon>
        <taxon>Tracheophyta</taxon>
        <taxon>Spermatophyta</taxon>
        <taxon>Magnoliopsida</taxon>
        <taxon>eudicotyledons</taxon>
        <taxon>Gunneridae</taxon>
        <taxon>Pentapetalae</taxon>
        <taxon>rosids</taxon>
        <taxon>fabids</taxon>
        <taxon>Fabales</taxon>
        <taxon>Fabaceae</taxon>
        <taxon>Papilionoideae</taxon>
        <taxon>50 kb inversion clade</taxon>
        <taxon>NPAAA clade</taxon>
        <taxon>indigoferoid/millettioid clade</taxon>
        <taxon>Phaseoleae</taxon>
        <taxon>Phaseolus</taxon>
    </lineage>
</organism>
<dbReference type="OMA" id="NCNDEVH"/>
<dbReference type="EMBL" id="CM002288">
    <property type="protein sequence ID" value="ESW33388.1"/>
    <property type="molecule type" value="Genomic_DNA"/>
</dbReference>
<evidence type="ECO:0000259" key="1">
    <source>
        <dbReference type="Pfam" id="PF13963"/>
    </source>
</evidence>
<keyword evidence="3" id="KW-1185">Reference proteome</keyword>
<name>V7CVH7_PHAVU</name>
<dbReference type="Gramene" id="ESW33388">
    <property type="protein sequence ID" value="ESW33388"/>
    <property type="gene ID" value="PHAVU_001G065200g"/>
</dbReference>
<evidence type="ECO:0000313" key="2">
    <source>
        <dbReference type="EMBL" id="ESW33388.1"/>
    </source>
</evidence>
<reference evidence="3" key="1">
    <citation type="journal article" date="2014" name="Nat. Genet.">
        <title>A reference genome for common bean and genome-wide analysis of dual domestications.</title>
        <authorList>
            <person name="Schmutz J."/>
            <person name="McClean P.E."/>
            <person name="Mamidi S."/>
            <person name="Wu G.A."/>
            <person name="Cannon S.B."/>
            <person name="Grimwood J."/>
            <person name="Jenkins J."/>
            <person name="Shu S."/>
            <person name="Song Q."/>
            <person name="Chavarro C."/>
            <person name="Torres-Torres M."/>
            <person name="Geffroy V."/>
            <person name="Moghaddam S.M."/>
            <person name="Gao D."/>
            <person name="Abernathy B."/>
            <person name="Barry K."/>
            <person name="Blair M."/>
            <person name="Brick M.A."/>
            <person name="Chovatia M."/>
            <person name="Gepts P."/>
            <person name="Goodstein D.M."/>
            <person name="Gonzales M."/>
            <person name="Hellsten U."/>
            <person name="Hyten D.L."/>
            <person name="Jia G."/>
            <person name="Kelly J.D."/>
            <person name="Kudrna D."/>
            <person name="Lee R."/>
            <person name="Richard M.M."/>
            <person name="Miklas P.N."/>
            <person name="Osorno J.M."/>
            <person name="Rodrigues J."/>
            <person name="Thareau V."/>
            <person name="Urrea C.A."/>
            <person name="Wang M."/>
            <person name="Yu Y."/>
            <person name="Zhang M."/>
            <person name="Wing R.A."/>
            <person name="Cregan P.B."/>
            <person name="Rokhsar D.S."/>
            <person name="Jackson S.A."/>
        </authorList>
    </citation>
    <scope>NUCLEOTIDE SEQUENCE [LARGE SCALE GENOMIC DNA]</scope>
    <source>
        <strain evidence="3">cv. G19833</strain>
    </source>
</reference>
<dbReference type="Proteomes" id="UP000000226">
    <property type="component" value="Chromosome 1"/>
</dbReference>
<evidence type="ECO:0000313" key="3">
    <source>
        <dbReference type="Proteomes" id="UP000000226"/>
    </source>
</evidence>
<dbReference type="AlphaFoldDB" id="V7CVH7"/>
<protein>
    <recommendedName>
        <fullName evidence="1">Transposase-associated domain-containing protein</fullName>
    </recommendedName>
</protein>